<dbReference type="Proteomes" id="UP001176941">
    <property type="component" value="Chromosome 16"/>
</dbReference>
<name>A0ABN8YAW7_RANTA</name>
<evidence type="ECO:0000313" key="1">
    <source>
        <dbReference type="EMBL" id="CAI9157578.1"/>
    </source>
</evidence>
<feature type="non-terminal residue" evidence="1">
    <location>
        <position position="1"/>
    </location>
</feature>
<evidence type="ECO:0000313" key="2">
    <source>
        <dbReference type="Proteomes" id="UP001176941"/>
    </source>
</evidence>
<sequence>SNKCDLLYSACAQIPRLLHQRDPSAAGSPVRAAFAWHGAREQMDTKPSCQENSMCIVSVV</sequence>
<organism evidence="1 2">
    <name type="scientific">Rangifer tarandus platyrhynchus</name>
    <name type="common">Svalbard reindeer</name>
    <dbReference type="NCBI Taxonomy" id="3082113"/>
    <lineage>
        <taxon>Eukaryota</taxon>
        <taxon>Metazoa</taxon>
        <taxon>Chordata</taxon>
        <taxon>Craniata</taxon>
        <taxon>Vertebrata</taxon>
        <taxon>Euteleostomi</taxon>
        <taxon>Mammalia</taxon>
        <taxon>Eutheria</taxon>
        <taxon>Laurasiatheria</taxon>
        <taxon>Artiodactyla</taxon>
        <taxon>Ruminantia</taxon>
        <taxon>Pecora</taxon>
        <taxon>Cervidae</taxon>
        <taxon>Odocoileinae</taxon>
        <taxon>Rangifer</taxon>
    </lineage>
</organism>
<reference evidence="1" key="1">
    <citation type="submission" date="2023-04" db="EMBL/GenBank/DDBJ databases">
        <authorList>
            <consortium name="ELIXIR-Norway"/>
        </authorList>
    </citation>
    <scope>NUCLEOTIDE SEQUENCE [LARGE SCALE GENOMIC DNA]</scope>
</reference>
<accession>A0ABN8YAW7</accession>
<keyword evidence="2" id="KW-1185">Reference proteome</keyword>
<proteinExistence type="predicted"/>
<gene>
    <name evidence="1" type="ORF">MRATA1EN1_LOCUS6540</name>
</gene>
<protein>
    <submittedName>
        <fullName evidence="1">Uncharacterized protein</fullName>
    </submittedName>
</protein>
<dbReference type="EMBL" id="OX459952">
    <property type="protein sequence ID" value="CAI9157578.1"/>
    <property type="molecule type" value="Genomic_DNA"/>
</dbReference>